<proteinExistence type="predicted"/>
<keyword evidence="4 5" id="KW-0472">Membrane</keyword>
<feature type="transmembrane region" description="Helical" evidence="5">
    <location>
        <begin position="108"/>
        <end position="129"/>
    </location>
</feature>
<sequence length="143" mass="15380">MLLPITLTFAAACALLNLWIATRCARIRISDKVIHGDAGNALLARRMRAHANYVEYTPIVLILFLVVELAIGASLWLWIGALVYIVARVAHAFGMDADAPTVWRGGGALLTWLVMVAMAITALTIAYTATREVPAPPALSAQV</sequence>
<evidence type="ECO:0000256" key="1">
    <source>
        <dbReference type="ARBA" id="ARBA00004370"/>
    </source>
</evidence>
<evidence type="ECO:0000313" key="6">
    <source>
        <dbReference type="EMBL" id="RJG54409.1"/>
    </source>
</evidence>
<dbReference type="Proteomes" id="UP000283469">
    <property type="component" value="Unassembled WGS sequence"/>
</dbReference>
<dbReference type="EMBL" id="QVRA01000010">
    <property type="protein sequence ID" value="RJG54409.1"/>
    <property type="molecule type" value="Genomic_DNA"/>
</dbReference>
<feature type="transmembrane region" description="Helical" evidence="5">
    <location>
        <begin position="59"/>
        <end position="87"/>
    </location>
</feature>
<dbReference type="RefSeq" id="WP_119747045.1">
    <property type="nucleotide sequence ID" value="NZ_QVRA01000010.1"/>
</dbReference>
<reference evidence="6 7" key="1">
    <citation type="submission" date="2018-08" db="EMBL/GenBank/DDBJ databases">
        <title>Sphingobium sp. EO9.</title>
        <authorList>
            <person name="Park Y."/>
            <person name="Kim K.H."/>
            <person name="Jeon C.O."/>
        </authorList>
    </citation>
    <scope>NUCLEOTIDE SEQUENCE [LARGE SCALE GENOMIC DNA]</scope>
    <source>
        <strain evidence="6 7">EO9</strain>
    </source>
</reference>
<evidence type="ECO:0000256" key="5">
    <source>
        <dbReference type="SAM" id="Phobius"/>
    </source>
</evidence>
<accession>A0A418YRW2</accession>
<dbReference type="PANTHER" id="PTHR35814:SF1">
    <property type="entry name" value="GLUTATHIONE S-TRANSFERASE-RELATED"/>
    <property type="match status" value="1"/>
</dbReference>
<comment type="subcellular location">
    <subcellularLocation>
        <location evidence="1">Membrane</location>
    </subcellularLocation>
</comment>
<dbReference type="Gene3D" id="1.20.120.550">
    <property type="entry name" value="Membrane associated eicosanoid/glutathione metabolism-like domain"/>
    <property type="match status" value="1"/>
</dbReference>
<evidence type="ECO:0000256" key="4">
    <source>
        <dbReference type="ARBA" id="ARBA00023136"/>
    </source>
</evidence>
<dbReference type="InterPro" id="IPR001129">
    <property type="entry name" value="Membr-assoc_MAPEG"/>
</dbReference>
<protein>
    <submittedName>
        <fullName evidence="6">MAPEG family protein</fullName>
    </submittedName>
</protein>
<keyword evidence="3 5" id="KW-1133">Transmembrane helix</keyword>
<dbReference type="Pfam" id="PF01124">
    <property type="entry name" value="MAPEG"/>
    <property type="match status" value="1"/>
</dbReference>
<evidence type="ECO:0000256" key="3">
    <source>
        <dbReference type="ARBA" id="ARBA00022989"/>
    </source>
</evidence>
<organism evidence="6 7">
    <name type="scientific">Sphingobium terrigena</name>
    <dbReference type="NCBI Taxonomy" id="2304063"/>
    <lineage>
        <taxon>Bacteria</taxon>
        <taxon>Pseudomonadati</taxon>
        <taxon>Pseudomonadota</taxon>
        <taxon>Alphaproteobacteria</taxon>
        <taxon>Sphingomonadales</taxon>
        <taxon>Sphingomonadaceae</taxon>
        <taxon>Sphingobium</taxon>
    </lineage>
</organism>
<dbReference type="AlphaFoldDB" id="A0A418YRW2"/>
<dbReference type="SUPFAM" id="SSF161084">
    <property type="entry name" value="MAPEG domain-like"/>
    <property type="match status" value="1"/>
</dbReference>
<evidence type="ECO:0000256" key="2">
    <source>
        <dbReference type="ARBA" id="ARBA00022692"/>
    </source>
</evidence>
<dbReference type="InterPro" id="IPR023352">
    <property type="entry name" value="MAPEG-like_dom_sf"/>
</dbReference>
<dbReference type="PANTHER" id="PTHR35814">
    <property type="match status" value="1"/>
</dbReference>
<evidence type="ECO:0000313" key="7">
    <source>
        <dbReference type="Proteomes" id="UP000283469"/>
    </source>
</evidence>
<name>A0A418YRW2_9SPHN</name>
<dbReference type="OrthoDB" id="7619858at2"/>
<dbReference type="GO" id="GO:0016020">
    <property type="term" value="C:membrane"/>
    <property type="evidence" value="ECO:0007669"/>
    <property type="project" value="UniProtKB-SubCell"/>
</dbReference>
<keyword evidence="2 5" id="KW-0812">Transmembrane</keyword>
<gene>
    <name evidence="6" type="ORF">D0Z70_12955</name>
</gene>
<keyword evidence="7" id="KW-1185">Reference proteome</keyword>
<comment type="caution">
    <text evidence="6">The sequence shown here is derived from an EMBL/GenBank/DDBJ whole genome shotgun (WGS) entry which is preliminary data.</text>
</comment>